<dbReference type="EMBL" id="QSQP01000033">
    <property type="protein sequence ID" value="RGK38870.1"/>
    <property type="molecule type" value="Genomic_DNA"/>
</dbReference>
<dbReference type="PANTHER" id="PTHR34047:SF7">
    <property type="entry name" value="RNA-DIRECTED DNA POLYMERASE"/>
    <property type="match status" value="1"/>
</dbReference>
<dbReference type="RefSeq" id="WP_117686831.1">
    <property type="nucleotide sequence ID" value="NZ_JAJCJQ010000012.1"/>
</dbReference>
<dbReference type="GO" id="GO:0046872">
    <property type="term" value="F:metal ion binding"/>
    <property type="evidence" value="ECO:0007669"/>
    <property type="project" value="UniProtKB-KW"/>
</dbReference>
<evidence type="ECO:0000256" key="7">
    <source>
        <dbReference type="ARBA" id="ARBA00023118"/>
    </source>
</evidence>
<comment type="similarity">
    <text evidence="8">Belongs to the bacterial reverse transcriptase family.</text>
</comment>
<dbReference type="Proteomes" id="UP001197741">
    <property type="component" value="Unassembled WGS sequence"/>
</dbReference>
<dbReference type="InterPro" id="IPR000123">
    <property type="entry name" value="Reverse_transcriptase_msDNA"/>
</dbReference>
<dbReference type="GO" id="GO:0003964">
    <property type="term" value="F:RNA-directed DNA polymerase activity"/>
    <property type="evidence" value="ECO:0007669"/>
    <property type="project" value="UniProtKB-KW"/>
</dbReference>
<evidence type="ECO:0000313" key="13">
    <source>
        <dbReference type="Proteomes" id="UP000261052"/>
    </source>
</evidence>
<evidence type="ECO:0000256" key="2">
    <source>
        <dbReference type="ARBA" id="ARBA00022679"/>
    </source>
</evidence>
<dbReference type="AlphaFoldDB" id="A0A3E4LN17"/>
<dbReference type="PRINTS" id="PR00866">
    <property type="entry name" value="RNADNAPOLMS"/>
</dbReference>
<dbReference type="InterPro" id="IPR051083">
    <property type="entry name" value="GrpII_Intron_Splice-Mob/Def"/>
</dbReference>
<dbReference type="PROSITE" id="PS50878">
    <property type="entry name" value="RT_POL"/>
    <property type="match status" value="1"/>
</dbReference>
<dbReference type="InterPro" id="IPR043502">
    <property type="entry name" value="DNA/RNA_pol_sf"/>
</dbReference>
<evidence type="ECO:0000256" key="9">
    <source>
        <dbReference type="ARBA" id="ARBA00048173"/>
    </source>
</evidence>
<evidence type="ECO:0000256" key="1">
    <source>
        <dbReference type="ARBA" id="ARBA00012493"/>
    </source>
</evidence>
<keyword evidence="3" id="KW-0548">Nucleotidyltransferase</keyword>
<dbReference type="CDD" id="cd03487">
    <property type="entry name" value="RT_Bac_retron_II"/>
    <property type="match status" value="1"/>
</dbReference>
<keyword evidence="6 12" id="KW-0695">RNA-directed DNA polymerase</keyword>
<evidence type="ECO:0000259" key="10">
    <source>
        <dbReference type="PROSITE" id="PS50878"/>
    </source>
</evidence>
<evidence type="ECO:0000313" key="11">
    <source>
        <dbReference type="EMBL" id="MCB6961075.1"/>
    </source>
</evidence>
<gene>
    <name evidence="12" type="ORF">DXD13_15250</name>
    <name evidence="11" type="ORF">LIZ82_09285</name>
</gene>
<keyword evidence="2" id="KW-0808">Transferase</keyword>
<dbReference type="EC" id="2.7.7.49" evidence="1"/>
<dbReference type="PANTHER" id="PTHR34047">
    <property type="entry name" value="NUCLEAR INTRON MATURASE 1, MITOCHONDRIAL-RELATED"/>
    <property type="match status" value="1"/>
</dbReference>
<evidence type="ECO:0000256" key="5">
    <source>
        <dbReference type="ARBA" id="ARBA00022842"/>
    </source>
</evidence>
<dbReference type="SUPFAM" id="SSF56672">
    <property type="entry name" value="DNA/RNA polymerases"/>
    <property type="match status" value="1"/>
</dbReference>
<reference evidence="11" key="2">
    <citation type="submission" date="2021-10" db="EMBL/GenBank/DDBJ databases">
        <title>Collection of gut derived symbiotic bacterial strains cultured from healthy donors.</title>
        <authorList>
            <person name="Lin H."/>
            <person name="Littmann E."/>
            <person name="Kohout C."/>
            <person name="Pamer E.G."/>
        </authorList>
    </citation>
    <scope>NUCLEOTIDE SEQUENCE</scope>
    <source>
        <strain evidence="11">DFI.7.28A</strain>
    </source>
</reference>
<name>A0A3E4LN17_9FIRM</name>
<dbReference type="Proteomes" id="UP000261052">
    <property type="component" value="Unassembled WGS sequence"/>
</dbReference>
<evidence type="ECO:0000256" key="6">
    <source>
        <dbReference type="ARBA" id="ARBA00022918"/>
    </source>
</evidence>
<dbReference type="GO" id="GO:0003723">
    <property type="term" value="F:RNA binding"/>
    <property type="evidence" value="ECO:0007669"/>
    <property type="project" value="InterPro"/>
</dbReference>
<dbReference type="Pfam" id="PF00078">
    <property type="entry name" value="RVT_1"/>
    <property type="match status" value="1"/>
</dbReference>
<sequence length="370" mass="43360">MKKYNNKMVIESLGLPMFEDIETLAEETRLTEKLVFFITKEDAKGRYKKFYIPKKDGTSREINSPCMSLKVIQRWVLENILYKVRVSQYSIGFVKNGKGSPLVQCAERHKNNLYILKMDLKNFFPSVERGRVYNQFLQLGYNTYASNLLTNICTLNGSLPQGAVTSPYLANLVCYKMDIRIAGYCNKRDITYTRYADDLIFSSDNRDLLRKIYGMIKKIVEDEGFVVNKEKTRFLSPKVHKEVIGVTVNDGVIKAPKEMKRMVRAMIHYEIVTGDYSDNEKIRGYIAYIDSLEKNYRNKIIKYIEKYLDDTITLFPELVEKFNQNKLYNQIPDMKQHDISRFVEFEDEADYYSMVVNERENYLSRHGIAI</sequence>
<comment type="caution">
    <text evidence="12">The sequence shown here is derived from an EMBL/GenBank/DDBJ whole genome shotgun (WGS) entry which is preliminary data.</text>
</comment>
<dbReference type="InterPro" id="IPR043128">
    <property type="entry name" value="Rev_trsase/Diguanyl_cyclase"/>
</dbReference>
<comment type="catalytic activity">
    <reaction evidence="9">
        <text>DNA(n) + a 2'-deoxyribonucleoside 5'-triphosphate = DNA(n+1) + diphosphate</text>
        <dbReference type="Rhea" id="RHEA:22508"/>
        <dbReference type="Rhea" id="RHEA-COMP:17339"/>
        <dbReference type="Rhea" id="RHEA-COMP:17340"/>
        <dbReference type="ChEBI" id="CHEBI:33019"/>
        <dbReference type="ChEBI" id="CHEBI:61560"/>
        <dbReference type="ChEBI" id="CHEBI:173112"/>
        <dbReference type="EC" id="2.7.7.49"/>
    </reaction>
</comment>
<evidence type="ECO:0000256" key="8">
    <source>
        <dbReference type="ARBA" id="ARBA00034120"/>
    </source>
</evidence>
<dbReference type="GO" id="GO:0051607">
    <property type="term" value="P:defense response to virus"/>
    <property type="evidence" value="ECO:0007669"/>
    <property type="project" value="UniProtKB-KW"/>
</dbReference>
<proteinExistence type="inferred from homology"/>
<keyword evidence="7" id="KW-0051">Antiviral defense</keyword>
<protein>
    <recommendedName>
        <fullName evidence="1">RNA-directed DNA polymerase</fullName>
        <ecNumber evidence="1">2.7.7.49</ecNumber>
    </recommendedName>
</protein>
<accession>A0A3E4LN17</accession>
<organism evidence="12 13">
    <name type="scientific">Agathobacter rectalis</name>
    <dbReference type="NCBI Taxonomy" id="39491"/>
    <lineage>
        <taxon>Bacteria</taxon>
        <taxon>Bacillati</taxon>
        <taxon>Bacillota</taxon>
        <taxon>Clostridia</taxon>
        <taxon>Lachnospirales</taxon>
        <taxon>Lachnospiraceae</taxon>
        <taxon>Agathobacter</taxon>
    </lineage>
</organism>
<keyword evidence="5" id="KW-0460">Magnesium</keyword>
<evidence type="ECO:0000256" key="3">
    <source>
        <dbReference type="ARBA" id="ARBA00022695"/>
    </source>
</evidence>
<dbReference type="EMBL" id="JAJCJQ010000012">
    <property type="protein sequence ID" value="MCB6961075.1"/>
    <property type="molecule type" value="Genomic_DNA"/>
</dbReference>
<reference evidence="12 13" key="1">
    <citation type="submission" date="2018-08" db="EMBL/GenBank/DDBJ databases">
        <title>A genome reference for cultivated species of the human gut microbiota.</title>
        <authorList>
            <person name="Zou Y."/>
            <person name="Xue W."/>
            <person name="Luo G."/>
        </authorList>
    </citation>
    <scope>NUCLEOTIDE SEQUENCE [LARGE SCALE GENOMIC DNA]</scope>
    <source>
        <strain evidence="12 13">TF11-15AC</strain>
    </source>
</reference>
<dbReference type="InterPro" id="IPR000477">
    <property type="entry name" value="RT_dom"/>
</dbReference>
<keyword evidence="4" id="KW-0479">Metal-binding</keyword>
<evidence type="ECO:0000313" key="12">
    <source>
        <dbReference type="EMBL" id="RGK38870.1"/>
    </source>
</evidence>
<dbReference type="Gene3D" id="3.30.70.270">
    <property type="match status" value="1"/>
</dbReference>
<dbReference type="NCBIfam" id="NF038233">
    <property type="entry name" value="retron_St85_RT"/>
    <property type="match status" value="1"/>
</dbReference>
<evidence type="ECO:0000256" key="4">
    <source>
        <dbReference type="ARBA" id="ARBA00022723"/>
    </source>
</evidence>
<feature type="domain" description="Reverse transcriptase" evidence="10">
    <location>
        <begin position="33"/>
        <end position="248"/>
    </location>
</feature>